<evidence type="ECO:0000256" key="1">
    <source>
        <dbReference type="SAM" id="Coils"/>
    </source>
</evidence>
<dbReference type="PaxDb" id="65489-OBART02G18540.4"/>
<keyword evidence="4" id="KW-1185">Reference proteome</keyword>
<feature type="compositionally biased region" description="Low complexity" evidence="2">
    <location>
        <begin position="457"/>
        <end position="478"/>
    </location>
</feature>
<reference evidence="3" key="1">
    <citation type="journal article" date="2009" name="Rice">
        <title>De Novo Next Generation Sequencing of Plant Genomes.</title>
        <authorList>
            <person name="Rounsley S."/>
            <person name="Marri P.R."/>
            <person name="Yu Y."/>
            <person name="He R."/>
            <person name="Sisneros N."/>
            <person name="Goicoechea J.L."/>
            <person name="Lee S.J."/>
            <person name="Angelova A."/>
            <person name="Kudrna D."/>
            <person name="Luo M."/>
            <person name="Affourtit J."/>
            <person name="Desany B."/>
            <person name="Knight J."/>
            <person name="Niazi F."/>
            <person name="Egholm M."/>
            <person name="Wing R.A."/>
        </authorList>
    </citation>
    <scope>NUCLEOTIDE SEQUENCE [LARGE SCALE GENOMIC DNA]</scope>
    <source>
        <strain evidence="3">cv. IRGC 105608</strain>
    </source>
</reference>
<feature type="coiled-coil region" evidence="1">
    <location>
        <begin position="626"/>
        <end position="653"/>
    </location>
</feature>
<proteinExistence type="predicted"/>
<feature type="compositionally biased region" description="Basic residues" evidence="2">
    <location>
        <begin position="526"/>
        <end position="536"/>
    </location>
</feature>
<dbReference type="GO" id="GO:0071108">
    <property type="term" value="P:protein K48-linked deubiquitination"/>
    <property type="evidence" value="ECO:0007669"/>
    <property type="project" value="TreeGrafter"/>
</dbReference>
<feature type="region of interest" description="Disordered" evidence="2">
    <location>
        <begin position="1"/>
        <end position="76"/>
    </location>
</feature>
<evidence type="ECO:0000313" key="3">
    <source>
        <dbReference type="EnsemblPlants" id="OBART02G18540.4"/>
    </source>
</evidence>
<sequence>MASSPAPPGHHDERHESTSSSADDDEITAAAEASPEQGGGGGRGTGGSGSAAAEGDQKGKGKVVEGSQEAAKKDKVDSQLKKFIRRSFLAVSEGFKKKLSDRQGKQLDGASTSNSPPHVDHKKIPMEEAVYHYFGDIHNVLRLSKRERESVIIMRLVPLHSHYSALRPVYRDGESFYRSFIFSYLEQIVDRVDMGEEDRLLAAVRELARRAEHFQWASEFPRRREAFEKLIEKIKGWKRMLQYPTLRVRFLKRYNRGEFLLEFFSSYDTTDDSEKNTLSSCCFNVILIHGSDICILHSVLSVFAFLRLAAAIWMCSPDHITMYAPGVIGPGEGRSLEDWCSTQVIPPRVYADEVAVRALAAALQVFIRVEAPEYGGRQDSYYIARDRPRVTLLRVDSQYDIVYPLSPELIHQRAKRGGASRFSCCIGGDSNLQRLSQQQEERGGGVHGQRPREHQGSRAAASSTDASSAAAAAQGGAVAPPPPPSSADRRTPQPGDGGRTDGSSSAAAAADRKGKKPMSASDDRKQARRKEKRKSGYPKEKLLESSMRSYQGPAKEEKLPMGDAVYYYFKDIYDALRIAQVGVHLIFLDHDYSEFRPVVPDEECFYRSFIFSYLEQVVDTIDTLWEDRLLAALRELDRRAERFQRASEFSRRRKVFVKLIAKIKGWKRDYPPSRVSYSSVEFLLEFFSSYDSTNDIFAFLRLVAATWICTHKGRYGQHRKHYNDGTSLDTHYNVARGTPRVSLLLIESRYGIIYALPPSAATPTSRPNQPRPDPVARPGFWWFDCCFVVPKESLLQGSTA</sequence>
<feature type="compositionally biased region" description="Basic and acidic residues" evidence="2">
    <location>
        <begin position="439"/>
        <end position="456"/>
    </location>
</feature>
<dbReference type="PANTHER" id="PTHR12931">
    <property type="entry name" value="UBIQUITIN THIOLESTERASE PROTEIN OTUB"/>
    <property type="match status" value="1"/>
</dbReference>
<evidence type="ECO:0000256" key="2">
    <source>
        <dbReference type="SAM" id="MobiDB-lite"/>
    </source>
</evidence>
<keyword evidence="1" id="KW-0175">Coiled coil</keyword>
<protein>
    <submittedName>
        <fullName evidence="3">Uncharacterized protein</fullName>
    </submittedName>
</protein>
<reference evidence="3" key="2">
    <citation type="submission" date="2015-03" db="UniProtKB">
        <authorList>
            <consortium name="EnsemblPlants"/>
        </authorList>
    </citation>
    <scope>IDENTIFICATION</scope>
</reference>
<dbReference type="EnsemblPlants" id="OBART02G18540.4">
    <property type="protein sequence ID" value="OBART02G18540.4"/>
    <property type="gene ID" value="OBART02G18540"/>
</dbReference>
<dbReference type="PANTHER" id="PTHR12931:SF37">
    <property type="entry name" value="OS02G0517600 PROTEIN"/>
    <property type="match status" value="1"/>
</dbReference>
<dbReference type="SUPFAM" id="SSF54001">
    <property type="entry name" value="Cysteine proteinases"/>
    <property type="match status" value="2"/>
</dbReference>
<dbReference type="InterPro" id="IPR019400">
    <property type="entry name" value="Peptidase_C65_otubain"/>
</dbReference>
<dbReference type="GO" id="GO:0005634">
    <property type="term" value="C:nucleus"/>
    <property type="evidence" value="ECO:0007669"/>
    <property type="project" value="TreeGrafter"/>
</dbReference>
<dbReference type="Gramene" id="OBART02G18540.4">
    <property type="protein sequence ID" value="OBART02G18540.4"/>
    <property type="gene ID" value="OBART02G18540"/>
</dbReference>
<evidence type="ECO:0000313" key="4">
    <source>
        <dbReference type="Proteomes" id="UP000026960"/>
    </source>
</evidence>
<dbReference type="Proteomes" id="UP000026960">
    <property type="component" value="Chromosome 2"/>
</dbReference>
<dbReference type="Pfam" id="PF10275">
    <property type="entry name" value="Peptidase_C65"/>
    <property type="match status" value="2"/>
</dbReference>
<dbReference type="InterPro" id="IPR038765">
    <property type="entry name" value="Papain-like_cys_pep_sf"/>
</dbReference>
<feature type="region of interest" description="Disordered" evidence="2">
    <location>
        <begin position="100"/>
        <end position="120"/>
    </location>
</feature>
<accession>A0A0D3F5S5</accession>
<dbReference type="GO" id="GO:0004843">
    <property type="term" value="F:cysteine-type deubiquitinase activity"/>
    <property type="evidence" value="ECO:0007669"/>
    <property type="project" value="TreeGrafter"/>
</dbReference>
<dbReference type="InterPro" id="IPR042467">
    <property type="entry name" value="Peptidase_C65_otubain_sub2"/>
</dbReference>
<dbReference type="Gene3D" id="1.20.1300.20">
    <property type="entry name" value="Peptidase C65 Otubain, subdomain 2"/>
    <property type="match status" value="2"/>
</dbReference>
<dbReference type="GO" id="GO:0043130">
    <property type="term" value="F:ubiquitin binding"/>
    <property type="evidence" value="ECO:0007669"/>
    <property type="project" value="TreeGrafter"/>
</dbReference>
<dbReference type="CDD" id="cd22749">
    <property type="entry name" value="Otubain_C65"/>
    <property type="match status" value="2"/>
</dbReference>
<dbReference type="AlphaFoldDB" id="A0A0D3F5S5"/>
<feature type="region of interest" description="Disordered" evidence="2">
    <location>
        <begin position="435"/>
        <end position="555"/>
    </location>
</feature>
<organism evidence="3">
    <name type="scientific">Oryza barthii</name>
    <dbReference type="NCBI Taxonomy" id="65489"/>
    <lineage>
        <taxon>Eukaryota</taxon>
        <taxon>Viridiplantae</taxon>
        <taxon>Streptophyta</taxon>
        <taxon>Embryophyta</taxon>
        <taxon>Tracheophyta</taxon>
        <taxon>Spermatophyta</taxon>
        <taxon>Magnoliopsida</taxon>
        <taxon>Liliopsida</taxon>
        <taxon>Poales</taxon>
        <taxon>Poaceae</taxon>
        <taxon>BOP clade</taxon>
        <taxon>Oryzoideae</taxon>
        <taxon>Oryzeae</taxon>
        <taxon>Oryzinae</taxon>
        <taxon>Oryza</taxon>
    </lineage>
</organism>
<name>A0A0D3F5S5_9ORYZ</name>
<feature type="compositionally biased region" description="Gly residues" evidence="2">
    <location>
        <begin position="37"/>
        <end position="49"/>
    </location>
</feature>
<dbReference type="STRING" id="65489.A0A0D3F5S5"/>